<accession>A0A8H7SBY4</accession>
<evidence type="ECO:0000313" key="2">
    <source>
        <dbReference type="EMBL" id="KAG2226502.1"/>
    </source>
</evidence>
<protein>
    <submittedName>
        <fullName evidence="2">Uncharacterized protein</fullName>
    </submittedName>
</protein>
<dbReference type="AlphaFoldDB" id="A0A8H7SBY4"/>
<dbReference type="EMBL" id="JAEPRB010000016">
    <property type="protein sequence ID" value="KAG2226502.1"/>
    <property type="molecule type" value="Genomic_DNA"/>
</dbReference>
<reference evidence="2 3" key="1">
    <citation type="submission" date="2020-12" db="EMBL/GenBank/DDBJ databases">
        <title>Metabolic potential, ecology and presence of endohyphal bacteria is reflected in genomic diversity of Mucoromycotina.</title>
        <authorList>
            <person name="Muszewska A."/>
            <person name="Okrasinska A."/>
            <person name="Steczkiewicz K."/>
            <person name="Drgas O."/>
            <person name="Orlowska M."/>
            <person name="Perlinska-Lenart U."/>
            <person name="Aleksandrzak-Piekarczyk T."/>
            <person name="Szatraj K."/>
            <person name="Zielenkiewicz U."/>
            <person name="Pilsyk S."/>
            <person name="Malc E."/>
            <person name="Mieczkowski P."/>
            <person name="Kruszewska J.S."/>
            <person name="Biernat P."/>
            <person name="Pawlowska J."/>
        </authorList>
    </citation>
    <scope>NUCLEOTIDE SEQUENCE [LARGE SCALE GENOMIC DNA]</scope>
    <source>
        <strain evidence="2 3">CBS 142.35</strain>
    </source>
</reference>
<dbReference type="Gene3D" id="2.120.10.80">
    <property type="entry name" value="Kelch-type beta propeller"/>
    <property type="match status" value="1"/>
</dbReference>
<dbReference type="OrthoDB" id="2263777at2759"/>
<dbReference type="InterPro" id="IPR015915">
    <property type="entry name" value="Kelch-typ_b-propeller"/>
</dbReference>
<keyword evidence="3" id="KW-1185">Reference proteome</keyword>
<name>A0A8H7SBY4_9FUNG</name>
<evidence type="ECO:0000313" key="3">
    <source>
        <dbReference type="Proteomes" id="UP000646827"/>
    </source>
</evidence>
<gene>
    <name evidence="2" type="ORF">INT45_014246</name>
</gene>
<comment type="caution">
    <text evidence="2">The sequence shown here is derived from an EMBL/GenBank/DDBJ whole genome shotgun (WGS) entry which is preliminary data.</text>
</comment>
<sequence>MNVQSTWLSPRTYTECAYMWPEATIYCYGGDIQSMNTSCDNENKESKNNEAFPGSSASNDTHEDVDGCGENPAMIFYSLDLTQSKPLNELQNSWKLVGDGIGVDPNKHFTLSAITGNNQTKLIMYGGIGNETQPAYYAVGAYDTANKTWVEVEKYLLAPRS</sequence>
<organism evidence="2 3">
    <name type="scientific">Circinella minor</name>
    <dbReference type="NCBI Taxonomy" id="1195481"/>
    <lineage>
        <taxon>Eukaryota</taxon>
        <taxon>Fungi</taxon>
        <taxon>Fungi incertae sedis</taxon>
        <taxon>Mucoromycota</taxon>
        <taxon>Mucoromycotina</taxon>
        <taxon>Mucoromycetes</taxon>
        <taxon>Mucorales</taxon>
        <taxon>Lichtheimiaceae</taxon>
        <taxon>Circinella</taxon>
    </lineage>
</organism>
<evidence type="ECO:0000256" key="1">
    <source>
        <dbReference type="SAM" id="MobiDB-lite"/>
    </source>
</evidence>
<feature type="region of interest" description="Disordered" evidence="1">
    <location>
        <begin position="39"/>
        <end position="64"/>
    </location>
</feature>
<proteinExistence type="predicted"/>
<dbReference type="Proteomes" id="UP000646827">
    <property type="component" value="Unassembled WGS sequence"/>
</dbReference>